<protein>
    <submittedName>
        <fullName evidence="2">Type VI secretion system-associated FHA domain protein TagH</fullName>
    </submittedName>
</protein>
<dbReference type="CDD" id="cd00060">
    <property type="entry name" value="FHA"/>
    <property type="match status" value="1"/>
</dbReference>
<reference evidence="2 3" key="1">
    <citation type="submission" date="2019-03" db="EMBL/GenBank/DDBJ databases">
        <title>Draft Genome Sequence of Duganella callidus sp. nov., a Novel Duganella Species Isolated from Cultivated Soil.</title>
        <authorList>
            <person name="Raths R."/>
            <person name="Peta V."/>
            <person name="Bucking H."/>
        </authorList>
    </citation>
    <scope>NUCLEOTIDE SEQUENCE [LARGE SCALE GENOMIC DNA]</scope>
    <source>
        <strain evidence="2 3">DN04</strain>
    </source>
</reference>
<dbReference type="Proteomes" id="UP000297729">
    <property type="component" value="Unassembled WGS sequence"/>
</dbReference>
<dbReference type="RefSeq" id="WP_135202406.1">
    <property type="nucleotide sequence ID" value="NZ_SPVG01000156.1"/>
</dbReference>
<dbReference type="SUPFAM" id="SSF49879">
    <property type="entry name" value="SMAD/FHA domain"/>
    <property type="match status" value="1"/>
</dbReference>
<dbReference type="SMART" id="SM00240">
    <property type="entry name" value="FHA"/>
    <property type="match status" value="1"/>
</dbReference>
<accession>A0A4Y9SG73</accession>
<dbReference type="Pfam" id="PF00498">
    <property type="entry name" value="FHA"/>
    <property type="match status" value="1"/>
</dbReference>
<name>A0A4Y9SG73_9BURK</name>
<dbReference type="Gene3D" id="2.60.200.20">
    <property type="match status" value="1"/>
</dbReference>
<dbReference type="InterPro" id="IPR000253">
    <property type="entry name" value="FHA_dom"/>
</dbReference>
<evidence type="ECO:0000313" key="2">
    <source>
        <dbReference type="EMBL" id="TFW20080.1"/>
    </source>
</evidence>
<dbReference type="InterPro" id="IPR046883">
    <property type="entry name" value="T6SS_FHA_C"/>
</dbReference>
<dbReference type="EMBL" id="SPVG01000156">
    <property type="protein sequence ID" value="TFW20080.1"/>
    <property type="molecule type" value="Genomic_DNA"/>
</dbReference>
<keyword evidence="3" id="KW-1185">Reference proteome</keyword>
<evidence type="ECO:0000313" key="3">
    <source>
        <dbReference type="Proteomes" id="UP000297729"/>
    </source>
</evidence>
<dbReference type="NCBIfam" id="TIGR03354">
    <property type="entry name" value="VI_FHA"/>
    <property type="match status" value="1"/>
</dbReference>
<dbReference type="AlphaFoldDB" id="A0A4Y9SG73"/>
<evidence type="ECO:0000259" key="1">
    <source>
        <dbReference type="PROSITE" id="PS50006"/>
    </source>
</evidence>
<dbReference type="InterPro" id="IPR008984">
    <property type="entry name" value="SMAD_FHA_dom_sf"/>
</dbReference>
<dbReference type="PROSITE" id="PS50006">
    <property type="entry name" value="FHA_DOMAIN"/>
    <property type="match status" value="1"/>
</dbReference>
<organism evidence="2 3">
    <name type="scientific">Duganella callida</name>
    <dbReference type="NCBI Taxonomy" id="2561932"/>
    <lineage>
        <taxon>Bacteria</taxon>
        <taxon>Pseudomonadati</taxon>
        <taxon>Pseudomonadota</taxon>
        <taxon>Betaproteobacteria</taxon>
        <taxon>Burkholderiales</taxon>
        <taxon>Oxalobacteraceae</taxon>
        <taxon>Telluria group</taxon>
        <taxon>Duganella</taxon>
    </lineage>
</organism>
<feature type="domain" description="FHA" evidence="1">
    <location>
        <begin position="33"/>
        <end position="83"/>
    </location>
</feature>
<comment type="caution">
    <text evidence="2">The sequence shown here is derived from an EMBL/GenBank/DDBJ whole genome shotgun (WGS) entry which is preliminary data.</text>
</comment>
<dbReference type="OrthoDB" id="273564at2"/>
<gene>
    <name evidence="2" type="primary">tagH</name>
    <name evidence="2" type="ORF">E4L98_15230</name>
</gene>
<proteinExistence type="predicted"/>
<dbReference type="Pfam" id="PF20232">
    <property type="entry name" value="T6SS_FHA_C"/>
    <property type="match status" value="1"/>
</dbReference>
<sequence>MANNDVTLVLNVLSYRGQPPAEAVSARFAGEGGTLGRGQDSTLVLADPDKYISRQHASVTRQDGTYYFADCGGNPSIVNGQPLGGGASIALSDGDRILIGDYLLQVAMELPPPAPPPAPLPEEELATIVKIPAGFDPLATLLAPVPAPASTAADGAVLQALLNGLGLPALRPGQSPEQLAETVGAMLRAAVGGTMSVLMARALTKRESHIDMTMITAQANNPLKFFPDADSALAQMLGSRIPGYLPPVEALEGAFDDLRAHELAVIAGMRAALAAVVQRFDPHRLEQRMPEPGHLDKLMPAARKARLWDRLTELYADLARDADEDLQRLFGEKFSAAYEQQVARLRAPLSTHP</sequence>
<dbReference type="InterPro" id="IPR017735">
    <property type="entry name" value="T6SS_FHA"/>
</dbReference>